<dbReference type="InterPro" id="IPR036279">
    <property type="entry name" value="5-3_exonuclease_C_sf"/>
</dbReference>
<evidence type="ECO:0000256" key="2">
    <source>
        <dbReference type="SAM" id="Phobius"/>
    </source>
</evidence>
<keyword evidence="2" id="KW-1133">Transmembrane helix</keyword>
<dbReference type="PANTHER" id="PTHR11081:SF75">
    <property type="entry name" value="ENDONUCLEASE, PUTATIVE (AFU_ORTHOLOGUE AFUA_3G13260)-RELATED"/>
    <property type="match status" value="1"/>
</dbReference>
<dbReference type="KEGG" id="lbc:LACBIDRAFT_305215"/>
<proteinExistence type="predicted"/>
<dbReference type="InterPro" id="IPR006084">
    <property type="entry name" value="XPG/Rad2"/>
</dbReference>
<dbReference type="AlphaFoldDB" id="B0CTP8"/>
<dbReference type="HOGENOM" id="CLU_007575_3_0_1"/>
<dbReference type="PANTHER" id="PTHR11081">
    <property type="entry name" value="FLAP ENDONUCLEASE FAMILY MEMBER"/>
    <property type="match status" value="1"/>
</dbReference>
<dbReference type="Gene3D" id="3.40.50.1010">
    <property type="entry name" value="5'-nuclease"/>
    <property type="match status" value="2"/>
</dbReference>
<dbReference type="PRINTS" id="PR00853">
    <property type="entry name" value="XPGRADSUPER"/>
</dbReference>
<evidence type="ECO:0000313" key="5">
    <source>
        <dbReference type="Proteomes" id="UP000001194"/>
    </source>
</evidence>
<reference evidence="4 5" key="1">
    <citation type="journal article" date="2008" name="Nature">
        <title>The genome of Laccaria bicolor provides insights into mycorrhizal symbiosis.</title>
        <authorList>
            <person name="Martin F."/>
            <person name="Aerts A."/>
            <person name="Ahren D."/>
            <person name="Brun A."/>
            <person name="Danchin E.G.J."/>
            <person name="Duchaussoy F."/>
            <person name="Gibon J."/>
            <person name="Kohler A."/>
            <person name="Lindquist E."/>
            <person name="Pereda V."/>
            <person name="Salamov A."/>
            <person name="Shapiro H.J."/>
            <person name="Wuyts J."/>
            <person name="Blaudez D."/>
            <person name="Buee M."/>
            <person name="Brokstein P."/>
            <person name="Canbaeck B."/>
            <person name="Cohen D."/>
            <person name="Courty P.E."/>
            <person name="Coutinho P.M."/>
            <person name="Delaruelle C."/>
            <person name="Detter J.C."/>
            <person name="Deveau A."/>
            <person name="DiFazio S."/>
            <person name="Duplessis S."/>
            <person name="Fraissinet-Tachet L."/>
            <person name="Lucic E."/>
            <person name="Frey-Klett P."/>
            <person name="Fourrey C."/>
            <person name="Feussner I."/>
            <person name="Gay G."/>
            <person name="Grimwood J."/>
            <person name="Hoegger P.J."/>
            <person name="Jain P."/>
            <person name="Kilaru S."/>
            <person name="Labbe J."/>
            <person name="Lin Y.C."/>
            <person name="Legue V."/>
            <person name="Le Tacon F."/>
            <person name="Marmeisse R."/>
            <person name="Melayah D."/>
            <person name="Montanini B."/>
            <person name="Muratet M."/>
            <person name="Nehls U."/>
            <person name="Niculita-Hirzel H."/>
            <person name="Oudot-Le Secq M.P."/>
            <person name="Peter M."/>
            <person name="Quesneville H."/>
            <person name="Rajashekar B."/>
            <person name="Reich M."/>
            <person name="Rouhier N."/>
            <person name="Schmutz J."/>
            <person name="Yin T."/>
            <person name="Chalot M."/>
            <person name="Henrissat B."/>
            <person name="Kuees U."/>
            <person name="Lucas S."/>
            <person name="Van de Peer Y."/>
            <person name="Podila G.K."/>
            <person name="Polle A."/>
            <person name="Pukkila P.J."/>
            <person name="Richardson P.M."/>
            <person name="Rouze P."/>
            <person name="Sanders I.R."/>
            <person name="Stajich J.E."/>
            <person name="Tunlid A."/>
            <person name="Tuskan G."/>
            <person name="Grigoriev I.V."/>
        </authorList>
    </citation>
    <scope>NUCLEOTIDE SEQUENCE [LARGE SCALE GENOMIC DNA]</scope>
    <source>
        <strain evidence="5">S238N-H82 / ATCC MYA-4686</strain>
    </source>
</reference>
<keyword evidence="2" id="KW-0472">Membrane</keyword>
<feature type="domain" description="XPG-I" evidence="3">
    <location>
        <begin position="129"/>
        <end position="200"/>
    </location>
</feature>
<accession>B0CTP8</accession>
<organism evidence="5">
    <name type="scientific">Laccaria bicolor (strain S238N-H82 / ATCC MYA-4686)</name>
    <name type="common">Bicoloured deceiver</name>
    <name type="synonym">Laccaria laccata var. bicolor</name>
    <dbReference type="NCBI Taxonomy" id="486041"/>
    <lineage>
        <taxon>Eukaryota</taxon>
        <taxon>Fungi</taxon>
        <taxon>Dikarya</taxon>
        <taxon>Basidiomycota</taxon>
        <taxon>Agaricomycotina</taxon>
        <taxon>Agaricomycetes</taxon>
        <taxon>Agaricomycetidae</taxon>
        <taxon>Agaricales</taxon>
        <taxon>Agaricineae</taxon>
        <taxon>Hydnangiaceae</taxon>
        <taxon>Laccaria</taxon>
    </lineage>
</organism>
<evidence type="ECO:0000313" key="4">
    <source>
        <dbReference type="EMBL" id="EDR14532.1"/>
    </source>
</evidence>
<keyword evidence="5" id="KW-1185">Reference proteome</keyword>
<evidence type="ECO:0000256" key="1">
    <source>
        <dbReference type="SAM" id="MobiDB-lite"/>
    </source>
</evidence>
<dbReference type="STRING" id="486041.B0CTP8"/>
<feature type="transmembrane region" description="Helical" evidence="2">
    <location>
        <begin position="46"/>
        <end position="67"/>
    </location>
</feature>
<dbReference type="Proteomes" id="UP000001194">
    <property type="component" value="Unassembled WGS sequence"/>
</dbReference>
<feature type="region of interest" description="Disordered" evidence="1">
    <location>
        <begin position="466"/>
        <end position="517"/>
    </location>
</feature>
<dbReference type="EMBL" id="DS547092">
    <property type="protein sequence ID" value="EDR14532.1"/>
    <property type="molecule type" value="Genomic_DNA"/>
</dbReference>
<dbReference type="SMART" id="SM00484">
    <property type="entry name" value="XPGI"/>
    <property type="match status" value="1"/>
</dbReference>
<gene>
    <name evidence="4" type="ORF">LACBIDRAFT_305215</name>
</gene>
<protein>
    <submittedName>
        <fullName evidence="4">Predicted protein</fullName>
    </submittedName>
</protein>
<evidence type="ECO:0000259" key="3">
    <source>
        <dbReference type="SMART" id="SM00484"/>
    </source>
</evidence>
<dbReference type="SUPFAM" id="SSF88723">
    <property type="entry name" value="PIN domain-like"/>
    <property type="match status" value="1"/>
</dbReference>
<dbReference type="CDD" id="cd09870">
    <property type="entry name" value="PIN_YEN1"/>
    <property type="match status" value="1"/>
</dbReference>
<dbReference type="InterPro" id="IPR029060">
    <property type="entry name" value="PIN-like_dom_sf"/>
</dbReference>
<dbReference type="RefSeq" id="XP_001875091.1">
    <property type="nucleotide sequence ID" value="XM_001875056.1"/>
</dbReference>
<dbReference type="InParanoid" id="B0CTP8"/>
<dbReference type="Pfam" id="PF00867">
    <property type="entry name" value="XPG_I"/>
    <property type="match status" value="1"/>
</dbReference>
<dbReference type="SUPFAM" id="SSF47807">
    <property type="entry name" value="5' to 3' exonuclease, C-terminal subdomain"/>
    <property type="match status" value="1"/>
</dbReference>
<dbReference type="GO" id="GO:0006281">
    <property type="term" value="P:DNA repair"/>
    <property type="evidence" value="ECO:0007669"/>
    <property type="project" value="UniProtKB-ARBA"/>
</dbReference>
<dbReference type="GeneID" id="6070064"/>
<dbReference type="InterPro" id="IPR006086">
    <property type="entry name" value="XPG-I_dom"/>
</dbReference>
<keyword evidence="2" id="KW-0812">Transmembrane</keyword>
<name>B0CTP8_LACBS</name>
<sequence length="582" mass="64646">MGIEDLWKLLAPVGERISLHQLAVEDGFVNNIGGVRAYRVGIDARYAPALSFFIWLTIFSGWVYHALYRHSTSKNPELVTLYARCCRLLDKPIRPYFVFDGPKCPCVKWGKHVRGNPHWIEQDFQKMLLSFGFPSIVALGEADAELAWLSKEGYIDAVASEDSDLIVLGAAVVLRNFLHEDNNEKVTVYRAEAIRKHAALGFTDTDFLVIALLVGGDYDGGLEWCGIRIATGLARAGLGHRLLHGLSQSKVVDNFLEVWRNELHEELRTNDSGHLPSCQPALSNSIPSDFPQLKVINLYQNPLSSKTNPTDLLGCSPNPILLANFAEENFCWGSTHGILSHFETTIFPGLALDDICRIARETDLGLAKRPCQFIGEVLQRRVPLKARDCPRHPEVRLSLIVSDALVDSIIGSLLGKLNDGETEGRVNEWRLSVFPRMRVWLPIAMIHTTFPELIVAAGKKKATRCARMSTGGKAPHASGSTGMPRPLKQKSHEDDGAASSSKRPKHNKIVSSADHFNTIDLTTPKPNVLTNKQQNRHNVIDALDLTQSNLEPVTGIPERQYRLDVSDDGYLIEFITDSEGEL</sequence>
<dbReference type="GO" id="GO:0017108">
    <property type="term" value="F:5'-flap endonuclease activity"/>
    <property type="evidence" value="ECO:0007669"/>
    <property type="project" value="TreeGrafter"/>
</dbReference>
<dbReference type="OrthoDB" id="2148513at2759"/>